<keyword evidence="3" id="KW-0597">Phosphoprotein</keyword>
<comment type="similarity">
    <text evidence="2">Belongs to the major facilitator superfamily. Proton-dependent oligopeptide transporter (POT/PTR) (TC 2.A.17) family.</text>
</comment>
<dbReference type="Pfam" id="PF00854">
    <property type="entry name" value="PTR2"/>
    <property type="match status" value="1"/>
</dbReference>
<keyword evidence="5 7" id="KW-1133">Transmembrane helix</keyword>
<dbReference type="InParanoid" id="A0A2K2BRF3"/>
<evidence type="ECO:0000256" key="2">
    <source>
        <dbReference type="ARBA" id="ARBA00005982"/>
    </source>
</evidence>
<feature type="transmembrane region" description="Helical" evidence="7">
    <location>
        <begin position="372"/>
        <end position="389"/>
    </location>
</feature>
<dbReference type="AlphaFoldDB" id="A0A2K2BRF3"/>
<dbReference type="PROSITE" id="PS01022">
    <property type="entry name" value="PTR2_1"/>
    <property type="match status" value="1"/>
</dbReference>
<feature type="transmembrane region" description="Helical" evidence="7">
    <location>
        <begin position="493"/>
        <end position="517"/>
    </location>
</feature>
<organism evidence="8 9">
    <name type="scientific">Populus trichocarpa</name>
    <name type="common">Western balsam poplar</name>
    <name type="synonym">Populus balsamifera subsp. trichocarpa</name>
    <dbReference type="NCBI Taxonomy" id="3694"/>
    <lineage>
        <taxon>Eukaryota</taxon>
        <taxon>Viridiplantae</taxon>
        <taxon>Streptophyta</taxon>
        <taxon>Embryophyta</taxon>
        <taxon>Tracheophyta</taxon>
        <taxon>Spermatophyta</taxon>
        <taxon>Magnoliopsida</taxon>
        <taxon>eudicotyledons</taxon>
        <taxon>Gunneridae</taxon>
        <taxon>Pentapetalae</taxon>
        <taxon>rosids</taxon>
        <taxon>fabids</taxon>
        <taxon>Malpighiales</taxon>
        <taxon>Salicaceae</taxon>
        <taxon>Saliceae</taxon>
        <taxon>Populus</taxon>
    </lineage>
</organism>
<feature type="transmembrane region" description="Helical" evidence="7">
    <location>
        <begin position="331"/>
        <end position="352"/>
    </location>
</feature>
<feature type="transmembrane region" description="Helical" evidence="7">
    <location>
        <begin position="111"/>
        <end position="132"/>
    </location>
</feature>
<dbReference type="GO" id="GO:0022857">
    <property type="term" value="F:transmembrane transporter activity"/>
    <property type="evidence" value="ECO:0000318"/>
    <property type="project" value="GO_Central"/>
</dbReference>
<feature type="transmembrane region" description="Helical" evidence="7">
    <location>
        <begin position="462"/>
        <end position="481"/>
    </location>
</feature>
<dbReference type="GO" id="GO:0055085">
    <property type="term" value="P:transmembrane transport"/>
    <property type="evidence" value="ECO:0000318"/>
    <property type="project" value="GO_Central"/>
</dbReference>
<feature type="transmembrane region" description="Helical" evidence="7">
    <location>
        <begin position="183"/>
        <end position="202"/>
    </location>
</feature>
<dbReference type="CDD" id="cd17417">
    <property type="entry name" value="MFS_NPF5"/>
    <property type="match status" value="1"/>
</dbReference>
<name>A0A2K2BRF3_POPTR</name>
<dbReference type="OrthoDB" id="8904098at2759"/>
<dbReference type="GO" id="GO:0071916">
    <property type="term" value="F:dipeptide transmembrane transporter activity"/>
    <property type="evidence" value="ECO:0007669"/>
    <property type="project" value="InterPro"/>
</dbReference>
<feature type="transmembrane region" description="Helical" evidence="7">
    <location>
        <begin position="208"/>
        <end position="230"/>
    </location>
</feature>
<feature type="transmembrane region" description="Helical" evidence="7">
    <location>
        <begin position="84"/>
        <end position="104"/>
    </location>
</feature>
<evidence type="ECO:0000313" key="8">
    <source>
        <dbReference type="EMBL" id="PNT52356.2"/>
    </source>
</evidence>
<evidence type="ECO:0000256" key="7">
    <source>
        <dbReference type="SAM" id="Phobius"/>
    </source>
</evidence>
<dbReference type="FunCoup" id="A0A2K2BRF3">
    <property type="interactions" value="1927"/>
</dbReference>
<keyword evidence="4 7" id="KW-0812">Transmembrane</keyword>
<proteinExistence type="inferred from homology"/>
<evidence type="ECO:0000256" key="1">
    <source>
        <dbReference type="ARBA" id="ARBA00004141"/>
    </source>
</evidence>
<protein>
    <recommendedName>
        <fullName evidence="10">Major facilitator superfamily (MFS) profile domain-containing protein</fullName>
    </recommendedName>
</protein>
<evidence type="ECO:0000256" key="6">
    <source>
        <dbReference type="ARBA" id="ARBA00023136"/>
    </source>
</evidence>
<feature type="transmembrane region" description="Helical" evidence="7">
    <location>
        <begin position="41"/>
        <end position="64"/>
    </location>
</feature>
<dbReference type="InterPro" id="IPR036259">
    <property type="entry name" value="MFS_trans_sf"/>
</dbReference>
<feature type="transmembrane region" description="Helical" evidence="7">
    <location>
        <begin position="410"/>
        <end position="430"/>
    </location>
</feature>
<dbReference type="InterPro" id="IPR018456">
    <property type="entry name" value="PTR2_symporter_CS"/>
</dbReference>
<dbReference type="PANTHER" id="PTHR11654">
    <property type="entry name" value="OLIGOPEPTIDE TRANSPORTER-RELATED"/>
    <property type="match status" value="1"/>
</dbReference>
<dbReference type="GO" id="GO:0042937">
    <property type="term" value="F:tripeptide transmembrane transporter activity"/>
    <property type="evidence" value="ECO:0007669"/>
    <property type="project" value="InterPro"/>
</dbReference>
<sequence>MSKFSQPSVDSTVALIMTQNGRAETKVVSTTRKPSKGGWNAAIFIIFVEVALRFAYYGLAGNLITYLTNDLHQSTSTAIKNINTWVGVSAIFPIFGAIVADSLLGRFKTILLSSTIYFIGMVLLTLSVSVIPTHYREAVFFIALYILAVGEGGHKPSVQTFAADQFDEEEPEEKAAKSSFFNWWYLGIVVGASSAILVVIYIQDNLGWTAGIGILTGALGVALFIFLIGIKRYRKQAPVGSPFTMVAQVFVAATRKRRVVQTRQGWGICYEAGGTDIEGQTRKRTLAATNQFRFLDKAMIIDDLDASSKNRNPWRLCSLNQVEEVKLVLRLLPIWLSCLMFTVVIVQTHTLFIKQGSTMTRSIGPNFQVPPASFQSLVGLTILFTIPLYERVFIPAARKITGHSSGITMLQRIGIGLFLSIVEMVVAALVEAKRVSIAREHGLMDIPKATIPMSVWWILPQYMISGISDVFTVVGLQELFYDQMPESMRSMGAAAYISVTGLGSFFNTAIITVVQAITARSSGILLGNNLNRAHVDYFYWILAVLSALNFCVYLWVAHGFVYKKVEGEKPQEGRELAFAENLDAKT</sequence>
<dbReference type="InterPro" id="IPR044739">
    <property type="entry name" value="NRT1/PTR"/>
</dbReference>
<dbReference type="SUPFAM" id="SSF103473">
    <property type="entry name" value="MFS general substrate transporter"/>
    <property type="match status" value="1"/>
</dbReference>
<dbReference type="OMA" id="CNGQANN"/>
<dbReference type="EMBL" id="CM009290">
    <property type="protein sequence ID" value="PNT52356.2"/>
    <property type="molecule type" value="Genomic_DNA"/>
</dbReference>
<comment type="subcellular location">
    <subcellularLocation>
        <location evidence="1">Membrane</location>
        <topology evidence="1">Multi-pass membrane protein</topology>
    </subcellularLocation>
</comment>
<keyword evidence="6 7" id="KW-0472">Membrane</keyword>
<dbReference type="Proteomes" id="UP000006729">
    <property type="component" value="Chromosome 1"/>
</dbReference>
<evidence type="ECO:0000313" key="9">
    <source>
        <dbReference type="Proteomes" id="UP000006729"/>
    </source>
</evidence>
<accession>A0A2K2BRF3</accession>
<reference evidence="8 9" key="1">
    <citation type="journal article" date="2006" name="Science">
        <title>The genome of black cottonwood, Populus trichocarpa (Torr. &amp; Gray).</title>
        <authorList>
            <person name="Tuskan G.A."/>
            <person name="Difazio S."/>
            <person name="Jansson S."/>
            <person name="Bohlmann J."/>
            <person name="Grigoriev I."/>
            <person name="Hellsten U."/>
            <person name="Putnam N."/>
            <person name="Ralph S."/>
            <person name="Rombauts S."/>
            <person name="Salamov A."/>
            <person name="Schein J."/>
            <person name="Sterck L."/>
            <person name="Aerts A."/>
            <person name="Bhalerao R.R."/>
            <person name="Bhalerao R.P."/>
            <person name="Blaudez D."/>
            <person name="Boerjan W."/>
            <person name="Brun A."/>
            <person name="Brunner A."/>
            <person name="Busov V."/>
            <person name="Campbell M."/>
            <person name="Carlson J."/>
            <person name="Chalot M."/>
            <person name="Chapman J."/>
            <person name="Chen G.L."/>
            <person name="Cooper D."/>
            <person name="Coutinho P.M."/>
            <person name="Couturier J."/>
            <person name="Covert S."/>
            <person name="Cronk Q."/>
            <person name="Cunningham R."/>
            <person name="Davis J."/>
            <person name="Degroeve S."/>
            <person name="Dejardin A."/>
            <person name="Depamphilis C."/>
            <person name="Detter J."/>
            <person name="Dirks B."/>
            <person name="Dubchak I."/>
            <person name="Duplessis S."/>
            <person name="Ehlting J."/>
            <person name="Ellis B."/>
            <person name="Gendler K."/>
            <person name="Goodstein D."/>
            <person name="Gribskov M."/>
            <person name="Grimwood J."/>
            <person name="Groover A."/>
            <person name="Gunter L."/>
            <person name="Hamberger B."/>
            <person name="Heinze B."/>
            <person name="Helariutta Y."/>
            <person name="Henrissat B."/>
            <person name="Holligan D."/>
            <person name="Holt R."/>
            <person name="Huang W."/>
            <person name="Islam-Faridi N."/>
            <person name="Jones S."/>
            <person name="Jones-Rhoades M."/>
            <person name="Jorgensen R."/>
            <person name="Joshi C."/>
            <person name="Kangasjarvi J."/>
            <person name="Karlsson J."/>
            <person name="Kelleher C."/>
            <person name="Kirkpatrick R."/>
            <person name="Kirst M."/>
            <person name="Kohler A."/>
            <person name="Kalluri U."/>
            <person name="Larimer F."/>
            <person name="Leebens-Mack J."/>
            <person name="Leple J.C."/>
            <person name="Locascio P."/>
            <person name="Lou Y."/>
            <person name="Lucas S."/>
            <person name="Martin F."/>
            <person name="Montanini B."/>
            <person name="Napoli C."/>
            <person name="Nelson D.R."/>
            <person name="Nelson C."/>
            <person name="Nieminen K."/>
            <person name="Nilsson O."/>
            <person name="Pereda V."/>
            <person name="Peter G."/>
            <person name="Philippe R."/>
            <person name="Pilate G."/>
            <person name="Poliakov A."/>
            <person name="Razumovskaya J."/>
            <person name="Richardson P."/>
            <person name="Rinaldi C."/>
            <person name="Ritland K."/>
            <person name="Rouze P."/>
            <person name="Ryaboy D."/>
            <person name="Schmutz J."/>
            <person name="Schrader J."/>
            <person name="Segerman B."/>
            <person name="Shin H."/>
            <person name="Siddiqui A."/>
            <person name="Sterky F."/>
            <person name="Terry A."/>
            <person name="Tsai C.J."/>
            <person name="Uberbacher E."/>
            <person name="Unneberg P."/>
            <person name="Vahala J."/>
            <person name="Wall K."/>
            <person name="Wessler S."/>
            <person name="Yang G."/>
            <person name="Yin T."/>
            <person name="Douglas C."/>
            <person name="Marra M."/>
            <person name="Sandberg G."/>
            <person name="Van de Peer Y."/>
            <person name="Rokhsar D."/>
        </authorList>
    </citation>
    <scope>NUCLEOTIDE SEQUENCE [LARGE SCALE GENOMIC DNA]</scope>
    <source>
        <strain evidence="9">cv. Nisqually</strain>
    </source>
</reference>
<evidence type="ECO:0000256" key="5">
    <source>
        <dbReference type="ARBA" id="ARBA00022989"/>
    </source>
</evidence>
<evidence type="ECO:0000256" key="3">
    <source>
        <dbReference type="ARBA" id="ARBA00022553"/>
    </source>
</evidence>
<dbReference type="Gene3D" id="1.20.1250.20">
    <property type="entry name" value="MFS general substrate transporter like domains"/>
    <property type="match status" value="1"/>
</dbReference>
<evidence type="ECO:0008006" key="10">
    <source>
        <dbReference type="Google" id="ProtNLM"/>
    </source>
</evidence>
<dbReference type="Gramene" id="Potri.001G027100.1.v4.1">
    <property type="protein sequence ID" value="Potri.001G027100.1.v4.1"/>
    <property type="gene ID" value="Potri.001G027100.v4.1"/>
</dbReference>
<dbReference type="SMR" id="A0A2K2BRF3"/>
<feature type="transmembrane region" description="Helical" evidence="7">
    <location>
        <begin position="537"/>
        <end position="556"/>
    </location>
</feature>
<dbReference type="InterPro" id="IPR000109">
    <property type="entry name" value="POT_fam"/>
</dbReference>
<dbReference type="GO" id="GO:0016020">
    <property type="term" value="C:membrane"/>
    <property type="evidence" value="ECO:0000318"/>
    <property type="project" value="GO_Central"/>
</dbReference>
<gene>
    <name evidence="8" type="ORF">POPTR_001G027100</name>
</gene>
<dbReference type="KEGG" id="pop:7487006"/>
<keyword evidence="9" id="KW-1185">Reference proteome</keyword>
<evidence type="ECO:0000256" key="4">
    <source>
        <dbReference type="ARBA" id="ARBA00022692"/>
    </source>
</evidence>